<feature type="region of interest" description="Disordered" evidence="1">
    <location>
        <begin position="315"/>
        <end position="397"/>
    </location>
</feature>
<comment type="caution">
    <text evidence="2">The sequence shown here is derived from an EMBL/GenBank/DDBJ whole genome shotgun (WGS) entry which is preliminary data.</text>
</comment>
<dbReference type="VEuPathDB" id="ToxoDB:TGDOM2_287260"/>
<feature type="region of interest" description="Disordered" evidence="1">
    <location>
        <begin position="555"/>
        <end position="580"/>
    </location>
</feature>
<gene>
    <name evidence="2" type="ORF">TGDOM2_287260</name>
</gene>
<name>A0A086K773_TOXGO</name>
<sequence>MNVLGDRSSADPPVPSPEPSCEASFPHESAVFPHVPGLGTYASHNGDQDASFLSVADTPENHLESCTGVTSPAPSADKTNRRKQACSNACTRLQGSIDRSSLPSPTHGDAPSPFCSWLASPSAQCGKNCGRIRGHCVHTNAETLPVLDGQPEEIRAFLRLLFPFASALVSALVGQNNASEGEFSPFPSVAVIQLFGNAVSGPAGGSASTEGKRSSSRGFEALAPSGDNPVLRASSLLSELHQRFVHLVADSSFPRSSPMSGHTCGAEDEAAAPRDFHANRDHGDYSHCIFHHPTEHMRFLRETEFLCREVQEREFQLGSQTSGESSDESGTDSLSECGEAEGPAPKVQSYNLPGYSPGEVSVHPSGSGTFVDENDLESKKEGGGHRAQAGSPREFHSSLACDTVPRKAKSPKAFRSTVQRLLLRQWRRKRRERQVLGRLARAVSLCCALRSSPTAFSAFLLLILASPADYQDTFFQALASWWRLCDQAQSVGVAADALESAAASFATVSAMPGSPDEARDLLTQVASASCGGLSNTGEEEHAEGGPAARIVGDRSHGQELEHEERRVNLDPSVGEEDREREADKVTHVRCRCCRFTTLSWAECVEYVRGFLGSLIPFLLWIYTSRCLLPPHKLCVLHNFLAGFEVSCILSQPPQQQDGRGETGADPSRSEASLEAVESALRSPLFLSDPPDNLSGLEDFLLLLAAEPSTLGSRGASSAKKGSFIGSPVSPLASGPPLVSLGAAVAAPAPYAVLNISSSRGSDFGQLLVSSSAAVPTAASSTRSSLLNAALFPWTTADPTLDLASDTNLETQAGSAAYRAAAEVFSAQQQASEDFVKILTGRWQQSPQFQQTPTKADLDVQRMVDGRGIRGDSTGAAESKTERDHNPAEGNRLCFSRDMQPPRTSYSSTHTSDGRNAVPGPALCCLRTDNDQEEKETGGASWVEGTLGTLEITELGGEEARIIGLDLPRDPEQRHESMTSQRPDDRDSNLVLFREAVGPPLSRVNTERQQDLLARCLATFSFYSDICASVEERVVEGFFVASGHGGADDGSCELQGPSNGGCGRSKFGAKGRSSSAYGRRTASGSETAGEKHGVDGGLLRVAAAASQREEDIFLSVQEHVDVMAAAFLSSISQYDAFEAISLHHALPQPILPLLYEMCEPPEGGSSPDEAVCGNPDLVATEAESQGVCSLSGSSAGCACGGCRQDAVDAAQDSGRNGKQSQCSGESEAARLRTSRIIEAALFGGVPRKSVSAVVSNFQSSARNGLKKDSHLSADSQPGQPFTCLSTLWTMDEVLQQTVDPWSTGRVRMPVSESLMLQIASTLGRRLFSREQRTAAASVSAGCSFAWTSRVGGKGMRSANSAKSEKAWDPHDEHELGECREDRAWQDVVRPAIREQRLVVRDLFLGLKTKSRLSSAVASVSTGASLAVDVDACVQREPVSAINEGEQFNGEALSKSEILRLLLLHKTHHFSCACRSEGAWICQQLRILSSRHYAGVFGFLAGDAFLANEGEMEATQWENEDALPSWAWVSIREQLVRRHLICALQLAQHRSETEMCFRSYWIFSALRSTMENTL</sequence>
<evidence type="ECO:0000256" key="1">
    <source>
        <dbReference type="SAM" id="MobiDB-lite"/>
    </source>
</evidence>
<protein>
    <submittedName>
        <fullName evidence="2">Uncharacterized protein</fullName>
    </submittedName>
</protein>
<organism evidence="2 3">
    <name type="scientific">Toxoplasma gondii GAB2-2007-GAL-DOM2</name>
    <dbReference type="NCBI Taxonomy" id="1130820"/>
    <lineage>
        <taxon>Eukaryota</taxon>
        <taxon>Sar</taxon>
        <taxon>Alveolata</taxon>
        <taxon>Apicomplexa</taxon>
        <taxon>Conoidasida</taxon>
        <taxon>Coccidia</taxon>
        <taxon>Eucoccidiorida</taxon>
        <taxon>Eimeriorina</taxon>
        <taxon>Sarcocystidae</taxon>
        <taxon>Toxoplasma</taxon>
    </lineage>
</organism>
<feature type="region of interest" description="Disordered" evidence="1">
    <location>
        <begin position="202"/>
        <end position="224"/>
    </location>
</feature>
<feature type="region of interest" description="Disordered" evidence="1">
    <location>
        <begin position="1062"/>
        <end position="1091"/>
    </location>
</feature>
<evidence type="ECO:0000313" key="3">
    <source>
        <dbReference type="Proteomes" id="UP000028837"/>
    </source>
</evidence>
<feature type="region of interest" description="Disordered" evidence="1">
    <location>
        <begin position="652"/>
        <end position="672"/>
    </location>
</feature>
<feature type="compositionally biased region" description="Basic and acidic residues" evidence="1">
    <location>
        <begin position="555"/>
        <end position="568"/>
    </location>
</feature>
<accession>A0A086K773</accession>
<feature type="compositionally biased region" description="Polar residues" evidence="1">
    <location>
        <begin position="901"/>
        <end position="910"/>
    </location>
</feature>
<feature type="region of interest" description="Disordered" evidence="1">
    <location>
        <begin position="865"/>
        <end position="921"/>
    </location>
</feature>
<dbReference type="EMBL" id="AHZU02000785">
    <property type="protein sequence ID" value="KFG40241.1"/>
    <property type="molecule type" value="Genomic_DNA"/>
</dbReference>
<feature type="compositionally biased region" description="Polar residues" evidence="1">
    <location>
        <begin position="1071"/>
        <end position="1085"/>
    </location>
</feature>
<feature type="region of interest" description="Disordered" evidence="1">
    <location>
        <begin position="63"/>
        <end position="82"/>
    </location>
</feature>
<reference evidence="2 3" key="1">
    <citation type="submission" date="2014-02" db="EMBL/GenBank/DDBJ databases">
        <authorList>
            <person name="Sibley D."/>
            <person name="Venepally P."/>
            <person name="Karamycheva S."/>
            <person name="Hadjithomas M."/>
            <person name="Khan A."/>
            <person name="Brunk B."/>
            <person name="Roos D."/>
            <person name="Caler E."/>
            <person name="Lorenzi H."/>
        </authorList>
    </citation>
    <scope>NUCLEOTIDE SEQUENCE [LARGE SCALE GENOMIC DNA]</scope>
    <source>
        <strain evidence="2 3">GAB2-2007-GAL-DOM2</strain>
    </source>
</reference>
<dbReference type="Proteomes" id="UP000028837">
    <property type="component" value="Unassembled WGS sequence"/>
</dbReference>
<evidence type="ECO:0000313" key="2">
    <source>
        <dbReference type="EMBL" id="KFG40241.1"/>
    </source>
</evidence>
<proteinExistence type="predicted"/>
<feature type="region of interest" description="Disordered" evidence="1">
    <location>
        <begin position="1"/>
        <end position="27"/>
    </location>
</feature>
<dbReference type="OrthoDB" id="331667at2759"/>